<dbReference type="GO" id="GO:0036064">
    <property type="term" value="C:ciliary basal body"/>
    <property type="evidence" value="ECO:0000318"/>
    <property type="project" value="GO_Central"/>
</dbReference>
<dbReference type="PANTHER" id="PTHR31954:SF1">
    <property type="entry name" value="CILIA- AND FLAGELLA-ASSOCIATED PROTEIN 157"/>
    <property type="match status" value="1"/>
</dbReference>
<dbReference type="PANTHER" id="PTHR31954">
    <property type="entry name" value="CILIA- AND FLAGELLA-ASSOCIATED PROTEIN 157"/>
    <property type="match status" value="1"/>
</dbReference>
<dbReference type="GO" id="GO:0007288">
    <property type="term" value="P:sperm axoneme assembly"/>
    <property type="evidence" value="ECO:0000318"/>
    <property type="project" value="GO_Central"/>
</dbReference>
<evidence type="ECO:0000256" key="6">
    <source>
        <dbReference type="ARBA" id="ARBA00023273"/>
    </source>
</evidence>
<feature type="coiled-coil region" evidence="7">
    <location>
        <begin position="332"/>
        <end position="359"/>
    </location>
</feature>
<comment type="subcellular location">
    <subcellularLocation>
        <location evidence="1">Cell projection</location>
        <location evidence="1">Cilium</location>
    </subcellularLocation>
</comment>
<reference evidence="9" key="3">
    <citation type="submission" date="2025-09" db="UniProtKB">
        <authorList>
            <consortium name="Ensembl"/>
        </authorList>
    </citation>
    <scope>IDENTIFICATION</scope>
    <source>
        <strain evidence="9">Glennie</strain>
    </source>
</reference>
<dbReference type="HOGENOM" id="CLU_025198_2_0_1"/>
<feature type="region of interest" description="Disordered" evidence="8">
    <location>
        <begin position="382"/>
        <end position="409"/>
    </location>
</feature>
<dbReference type="InterPro" id="IPR038844">
    <property type="entry name" value="CFAP157"/>
</dbReference>
<evidence type="ECO:0000256" key="2">
    <source>
        <dbReference type="ARBA" id="ARBA00010841"/>
    </source>
</evidence>
<dbReference type="OMA" id="NEAMSQE"/>
<dbReference type="FunCoup" id="F6S448">
    <property type="interactions" value="80"/>
</dbReference>
<evidence type="ECO:0000313" key="10">
    <source>
        <dbReference type="Proteomes" id="UP000002279"/>
    </source>
</evidence>
<keyword evidence="6" id="KW-0966">Cell projection</keyword>
<accession>F6S448</accession>
<evidence type="ECO:0000313" key="9">
    <source>
        <dbReference type="Ensembl" id="ENSOANP00000018847.2"/>
    </source>
</evidence>
<evidence type="ECO:0000256" key="5">
    <source>
        <dbReference type="ARBA" id="ARBA00023069"/>
    </source>
</evidence>
<evidence type="ECO:0000256" key="7">
    <source>
        <dbReference type="SAM" id="Coils"/>
    </source>
</evidence>
<keyword evidence="5" id="KW-0969">Cilium</keyword>
<dbReference type="eggNOG" id="ENOG502QQK8">
    <property type="taxonomic scope" value="Eukaryota"/>
</dbReference>
<keyword evidence="4 7" id="KW-0175">Coiled coil</keyword>
<dbReference type="Ensembl" id="ENSOANT00000018850.2">
    <property type="protein sequence ID" value="ENSOANP00000018847.2"/>
    <property type="gene ID" value="ENSOANG00000011890.2"/>
</dbReference>
<proteinExistence type="inferred from homology"/>
<dbReference type="GO" id="GO:0008017">
    <property type="term" value="F:microtubule binding"/>
    <property type="evidence" value="ECO:0000318"/>
    <property type="project" value="GO_Central"/>
</dbReference>
<feature type="compositionally biased region" description="Gly residues" evidence="8">
    <location>
        <begin position="397"/>
        <end position="407"/>
    </location>
</feature>
<dbReference type="GeneTree" id="ENSGT00730000111240"/>
<comment type="similarity">
    <text evidence="2">Belongs to the CFAP157 family.</text>
</comment>
<protein>
    <recommendedName>
        <fullName evidence="3">Cilia- and flagella-associated protein 157</fullName>
    </recommendedName>
</protein>
<name>F6S448_ORNAN</name>
<evidence type="ECO:0000256" key="3">
    <source>
        <dbReference type="ARBA" id="ARBA00014087"/>
    </source>
</evidence>
<evidence type="ECO:0000256" key="1">
    <source>
        <dbReference type="ARBA" id="ARBA00004138"/>
    </source>
</evidence>
<dbReference type="Proteomes" id="UP000002279">
    <property type="component" value="Chromosome 4"/>
</dbReference>
<dbReference type="Bgee" id="ENSOANG00000011890">
    <property type="expression patterns" value="Expressed in testis and 6 other cell types or tissues"/>
</dbReference>
<dbReference type="InParanoid" id="F6S448"/>
<reference evidence="9" key="2">
    <citation type="submission" date="2025-08" db="UniProtKB">
        <authorList>
            <consortium name="Ensembl"/>
        </authorList>
    </citation>
    <scope>IDENTIFICATION</scope>
    <source>
        <strain evidence="9">Glennie</strain>
    </source>
</reference>
<feature type="coiled-coil region" evidence="7">
    <location>
        <begin position="87"/>
        <end position="177"/>
    </location>
</feature>
<feature type="region of interest" description="Disordered" evidence="8">
    <location>
        <begin position="1"/>
        <end position="20"/>
    </location>
</feature>
<dbReference type="AlphaFoldDB" id="F6S448"/>
<sequence>MGEDGSRGGRGESRALSPVSLGQSWGLKVCSPRSEGRRGSRRRKLPDRAVMEEYQRRWDELVVEEKLFRLEFEQLANNKKEIVAFLKRTLNQRVDEITDLNEQLQGLQLSKEAEKDAFEAQLAQVRHEFQETKDQLTSENMVLGGKLAALDDFRLQKEELMAQFALLEEQLKKQELEYKEHIYHLEKKAVLDKDNLKKEIIQRVNTVASEFRKISSSQMAETTKRAIRENMRVTLQLANVSSRSLALMQENEQLHCTAQEMRKELVLLQHMEKAMAKDGLGNKKMIQLLSEKCREQQQGVEEAHQLRKELGSLKVAFERLQSTNQALRWEEVEQQREEGQRLNQELDGELKQRQNLEQVLAQATYSLKDILSVTPGAEVNGGCGGRTTAVPWPTRGSGTGPRMGRGAGSWASSPVLMASGPPLPSPPQSPLGPLLQQLSRVVHYRPGDLGLIPRPLPPHLNPHDIALLSRTSRLGPLQASVARARSTRPRFFLSRHLARIYQPRQSQECL</sequence>
<keyword evidence="10" id="KW-1185">Reference proteome</keyword>
<evidence type="ECO:0000256" key="8">
    <source>
        <dbReference type="SAM" id="MobiDB-lite"/>
    </source>
</evidence>
<reference evidence="9 10" key="1">
    <citation type="journal article" date="2008" name="Nature">
        <title>Genome analysis of the platypus reveals unique signatures of evolution.</title>
        <authorList>
            <person name="Warren W.C."/>
            <person name="Hillier L.W."/>
            <person name="Marshall Graves J.A."/>
            <person name="Birney E."/>
            <person name="Ponting C.P."/>
            <person name="Grutzner F."/>
            <person name="Belov K."/>
            <person name="Miller W."/>
            <person name="Clarke L."/>
            <person name="Chinwalla A.T."/>
            <person name="Yang S.P."/>
            <person name="Heger A."/>
            <person name="Locke D.P."/>
            <person name="Miethke P."/>
            <person name="Waters P.D."/>
            <person name="Veyrunes F."/>
            <person name="Fulton L."/>
            <person name="Fulton B."/>
            <person name="Graves T."/>
            <person name="Wallis J."/>
            <person name="Puente X.S."/>
            <person name="Lopez-Otin C."/>
            <person name="Ordonez G.R."/>
            <person name="Eichler E.E."/>
            <person name="Chen L."/>
            <person name="Cheng Z."/>
            <person name="Deakin J.E."/>
            <person name="Alsop A."/>
            <person name="Thompson K."/>
            <person name="Kirby P."/>
            <person name="Papenfuss A.T."/>
            <person name="Wakefield M.J."/>
            <person name="Olender T."/>
            <person name="Lancet D."/>
            <person name="Huttley G.A."/>
            <person name="Smit A.F."/>
            <person name="Pask A."/>
            <person name="Temple-Smith P."/>
            <person name="Batzer M.A."/>
            <person name="Walker J.A."/>
            <person name="Konkel M.K."/>
            <person name="Harris R.S."/>
            <person name="Whittington C.M."/>
            <person name="Wong E.S."/>
            <person name="Gemmell N.J."/>
            <person name="Buschiazzo E."/>
            <person name="Vargas Jentzsch I.M."/>
            <person name="Merkel A."/>
            <person name="Schmitz J."/>
            <person name="Zemann A."/>
            <person name="Churakov G."/>
            <person name="Kriegs J.O."/>
            <person name="Brosius J."/>
            <person name="Murchison E.P."/>
            <person name="Sachidanandam R."/>
            <person name="Smith C."/>
            <person name="Hannon G.J."/>
            <person name="Tsend-Ayush E."/>
            <person name="McMillan D."/>
            <person name="Attenborough R."/>
            <person name="Rens W."/>
            <person name="Ferguson-Smith M."/>
            <person name="Lefevre C.M."/>
            <person name="Sharp J.A."/>
            <person name="Nicholas K.R."/>
            <person name="Ray D.A."/>
            <person name="Kube M."/>
            <person name="Reinhardt R."/>
            <person name="Pringle T.H."/>
            <person name="Taylor J."/>
            <person name="Jones R.C."/>
            <person name="Nixon B."/>
            <person name="Dacheux J.L."/>
            <person name="Niwa H."/>
            <person name="Sekita Y."/>
            <person name="Huang X."/>
            <person name="Stark A."/>
            <person name="Kheradpour P."/>
            <person name="Kellis M."/>
            <person name="Flicek P."/>
            <person name="Chen Y."/>
            <person name="Webber C."/>
            <person name="Hardison R."/>
            <person name="Nelson J."/>
            <person name="Hallsworth-Pepin K."/>
            <person name="Delehaunty K."/>
            <person name="Markovic C."/>
            <person name="Minx P."/>
            <person name="Feng Y."/>
            <person name="Kremitzki C."/>
            <person name="Mitreva M."/>
            <person name="Glasscock J."/>
            <person name="Wylie T."/>
            <person name="Wohldmann P."/>
            <person name="Thiru P."/>
            <person name="Nhan M.N."/>
            <person name="Pohl C.S."/>
            <person name="Smith S.M."/>
            <person name="Hou S."/>
            <person name="Nefedov M."/>
            <person name="de Jong P.J."/>
            <person name="Renfree M.B."/>
            <person name="Mardis E.R."/>
            <person name="Wilson R.K."/>
        </authorList>
    </citation>
    <scope>NUCLEOTIDE SEQUENCE [LARGE SCALE GENOMIC DNA]</scope>
    <source>
        <strain evidence="9 10">Glennie</strain>
    </source>
</reference>
<organism evidence="9 10">
    <name type="scientific">Ornithorhynchus anatinus</name>
    <name type="common">Duckbill platypus</name>
    <dbReference type="NCBI Taxonomy" id="9258"/>
    <lineage>
        <taxon>Eukaryota</taxon>
        <taxon>Metazoa</taxon>
        <taxon>Chordata</taxon>
        <taxon>Craniata</taxon>
        <taxon>Vertebrata</taxon>
        <taxon>Euteleostomi</taxon>
        <taxon>Mammalia</taxon>
        <taxon>Monotremata</taxon>
        <taxon>Ornithorhynchidae</taxon>
        <taxon>Ornithorhynchus</taxon>
    </lineage>
</organism>
<feature type="compositionally biased region" description="Basic and acidic residues" evidence="8">
    <location>
        <begin position="1"/>
        <end position="13"/>
    </location>
</feature>
<evidence type="ECO:0000256" key="4">
    <source>
        <dbReference type="ARBA" id="ARBA00023054"/>
    </source>
</evidence>